<dbReference type="InterPro" id="IPR012340">
    <property type="entry name" value="NA-bd_OB-fold"/>
</dbReference>
<evidence type="ECO:0008006" key="11">
    <source>
        <dbReference type="Google" id="ProtNLM"/>
    </source>
</evidence>
<feature type="compositionally biased region" description="Polar residues" evidence="6">
    <location>
        <begin position="147"/>
        <end position="158"/>
    </location>
</feature>
<keyword evidence="5" id="KW-0238">DNA-binding</keyword>
<evidence type="ECO:0000256" key="3">
    <source>
        <dbReference type="ARBA" id="ARBA00022771"/>
    </source>
</evidence>
<dbReference type="GO" id="GO:0006260">
    <property type="term" value="P:DNA replication"/>
    <property type="evidence" value="ECO:0007669"/>
    <property type="project" value="InterPro"/>
</dbReference>
<dbReference type="GO" id="GO:0008270">
    <property type="term" value="F:zinc ion binding"/>
    <property type="evidence" value="ECO:0007669"/>
    <property type="project" value="UniProtKB-KW"/>
</dbReference>
<evidence type="ECO:0000259" key="8">
    <source>
        <dbReference type="Pfam" id="PF08646"/>
    </source>
</evidence>
<evidence type="ECO:0000256" key="1">
    <source>
        <dbReference type="ARBA" id="ARBA00005690"/>
    </source>
</evidence>
<dbReference type="PANTHER" id="PTHR47165">
    <property type="entry name" value="OS03G0429900 PROTEIN"/>
    <property type="match status" value="1"/>
</dbReference>
<evidence type="ECO:0000256" key="4">
    <source>
        <dbReference type="ARBA" id="ARBA00022833"/>
    </source>
</evidence>
<evidence type="ECO:0000313" key="10">
    <source>
        <dbReference type="EMBL" id="CAD8857095.1"/>
    </source>
</evidence>
<evidence type="ECO:0000256" key="6">
    <source>
        <dbReference type="SAM" id="MobiDB-lite"/>
    </source>
</evidence>
<evidence type="ECO:0000256" key="2">
    <source>
        <dbReference type="ARBA" id="ARBA00022723"/>
    </source>
</evidence>
<feature type="domain" description="Replication factor-A protein 1 N-terminal" evidence="7">
    <location>
        <begin position="16"/>
        <end position="105"/>
    </location>
</feature>
<keyword evidence="3" id="KW-0863">Zinc-finger</keyword>
<sequence>MDPNPYMQGAQTVEPTAGAIARMMDGSASPATLQPFLQVHDMKVLEGRNPADRRWRLLLGDGQNVTKAVANLNSLQDGSVTVDTVLHVKNWSNTTVQGRSFLAVVDTQLAGMAAPHMRGNWTSLRLLPASDLLTQQPATTQQETPQSFQAQPQNQYSMQAPAAYTTPEKRHPSDRSVTPAPVSFASRKDSLLGGYDAQKEPHSGGLANTAANLYSSNLAAVPDAGASGYGGVPQTSPGARPQGAGNPYGAGFGGAPAGGYGGAPQGGFGGAPTERVNPYGASTSPYGGSTAPSHAGGAPARGSGIQDFFGSRAVAPASQAGDAGCLPISELTPYANTRWKIKARVTMKSDIRKFNNARGEGQFFKVELRDKTGEEISGTFFGRACDRFYDVVRQGQVYYISKGAIKMANKKFDRGDHVIMFEDSTIIEAADDDAEIPGAKYNFKPISEVNASEVGAMLDVKAVIVEAREAVTIISKRTNKEQTKREMVLWDESGSGGSFIEATLWGDCALQEYKAGAVVYARSARVTEWNGTKQLSFSGAPEQNPDAPEAFALCRKYEELQPQAPAFRSGGGGGGGVAAKKTIQEMHEENLNLGPPPMPGQSFEPGGPRGVYRHSVRATVLYVPGDRPPYYMSCPATLDSAASTTQQDRVRQCRKKVQQEGDSWRCAAGHVSAQPQARYLCRATVSDHSGSTEVSLFDDVGRQMFGCEADDLARRWDDPSGDGAAELMKRPSWKRVNMNVRSQKEVWQDEERVKSVAEGASAVNLVAESRQMLADVHKALATMPC</sequence>
<dbReference type="CDD" id="cd04476">
    <property type="entry name" value="RPA1_DBD_C"/>
    <property type="match status" value="1"/>
</dbReference>
<dbReference type="InterPro" id="IPR047192">
    <property type="entry name" value="Euk_RPA1_DBD_C"/>
</dbReference>
<dbReference type="SUPFAM" id="SSF50249">
    <property type="entry name" value="Nucleic acid-binding proteins"/>
    <property type="match status" value="4"/>
</dbReference>
<evidence type="ECO:0000259" key="7">
    <source>
        <dbReference type="Pfam" id="PF04057"/>
    </source>
</evidence>
<evidence type="ECO:0000259" key="9">
    <source>
        <dbReference type="Pfam" id="PF16900"/>
    </source>
</evidence>
<dbReference type="EMBL" id="HBFQ01044364">
    <property type="protein sequence ID" value="CAD8857095.1"/>
    <property type="molecule type" value="Transcribed_RNA"/>
</dbReference>
<reference evidence="10" key="1">
    <citation type="submission" date="2021-01" db="EMBL/GenBank/DDBJ databases">
        <authorList>
            <person name="Corre E."/>
            <person name="Pelletier E."/>
            <person name="Niang G."/>
            <person name="Scheremetjew M."/>
            <person name="Finn R."/>
            <person name="Kale V."/>
            <person name="Holt S."/>
            <person name="Cochrane G."/>
            <person name="Meng A."/>
            <person name="Brown T."/>
            <person name="Cohen L."/>
        </authorList>
    </citation>
    <scope>NUCLEOTIDE SEQUENCE</scope>
</reference>
<feature type="domain" description="Replication protein A OB" evidence="9">
    <location>
        <begin position="446"/>
        <end position="538"/>
    </location>
</feature>
<dbReference type="CDD" id="cd04474">
    <property type="entry name" value="RPA1_DBD_A"/>
    <property type="match status" value="1"/>
</dbReference>
<dbReference type="Pfam" id="PF08646">
    <property type="entry name" value="Rep_fac-A_C"/>
    <property type="match status" value="1"/>
</dbReference>
<dbReference type="Gene3D" id="2.40.50.140">
    <property type="entry name" value="Nucleic acid-binding proteins"/>
    <property type="match status" value="4"/>
</dbReference>
<dbReference type="GO" id="GO:0005634">
    <property type="term" value="C:nucleus"/>
    <property type="evidence" value="ECO:0007669"/>
    <property type="project" value="InterPro"/>
</dbReference>
<feature type="region of interest" description="Disordered" evidence="6">
    <location>
        <begin position="137"/>
        <end position="182"/>
    </location>
</feature>
<dbReference type="FunFam" id="2.40.50.140:FF:000041">
    <property type="entry name" value="Replication protein A subunit"/>
    <property type="match status" value="1"/>
</dbReference>
<dbReference type="InterPro" id="IPR007199">
    <property type="entry name" value="Rep_factor-A_N"/>
</dbReference>
<dbReference type="Pfam" id="PF16900">
    <property type="entry name" value="REPA_OB_2"/>
    <property type="match status" value="1"/>
</dbReference>
<dbReference type="InterPro" id="IPR031657">
    <property type="entry name" value="REPA_OB_2"/>
</dbReference>
<dbReference type="GO" id="GO:0003677">
    <property type="term" value="F:DNA binding"/>
    <property type="evidence" value="ECO:0007669"/>
    <property type="project" value="UniProtKB-KW"/>
</dbReference>
<feature type="compositionally biased region" description="Low complexity" evidence="6">
    <location>
        <begin position="137"/>
        <end position="146"/>
    </location>
</feature>
<feature type="region of interest" description="Disordered" evidence="6">
    <location>
        <begin position="263"/>
        <end position="301"/>
    </location>
</feature>
<name>A0A7S1AKC1_NOCSC</name>
<comment type="similarity">
    <text evidence="1">Belongs to the replication factor A protein 1 family.</text>
</comment>
<dbReference type="PANTHER" id="PTHR47165:SF4">
    <property type="entry name" value="OS03G0429900 PROTEIN"/>
    <property type="match status" value="1"/>
</dbReference>
<evidence type="ECO:0000256" key="5">
    <source>
        <dbReference type="ARBA" id="ARBA00023125"/>
    </source>
</evidence>
<dbReference type="AlphaFoldDB" id="A0A7S1AKC1"/>
<feature type="compositionally biased region" description="Polar residues" evidence="6">
    <location>
        <begin position="280"/>
        <end position="292"/>
    </location>
</feature>
<dbReference type="Pfam" id="PF04057">
    <property type="entry name" value="Rep-A_N"/>
    <property type="match status" value="1"/>
</dbReference>
<dbReference type="CDD" id="cd04475">
    <property type="entry name" value="RPA1_DBD_B"/>
    <property type="match status" value="1"/>
</dbReference>
<dbReference type="InterPro" id="IPR013955">
    <property type="entry name" value="Rep_factor-A_C"/>
</dbReference>
<keyword evidence="2" id="KW-0479">Metal-binding</keyword>
<feature type="domain" description="Replication factor A C-terminal" evidence="8">
    <location>
        <begin position="615"/>
        <end position="772"/>
    </location>
</feature>
<protein>
    <recommendedName>
        <fullName evidence="11">Replication protein A subunit</fullName>
    </recommendedName>
</protein>
<keyword evidence="4" id="KW-0862">Zinc</keyword>
<organism evidence="10">
    <name type="scientific">Noctiluca scintillans</name>
    <name type="common">Sea sparkle</name>
    <name type="synonym">Red tide dinoflagellate</name>
    <dbReference type="NCBI Taxonomy" id="2966"/>
    <lineage>
        <taxon>Eukaryota</taxon>
        <taxon>Sar</taxon>
        <taxon>Alveolata</taxon>
        <taxon>Dinophyceae</taxon>
        <taxon>Noctilucales</taxon>
        <taxon>Noctilucaceae</taxon>
        <taxon>Noctiluca</taxon>
    </lineage>
</organism>
<feature type="region of interest" description="Disordered" evidence="6">
    <location>
        <begin position="229"/>
        <end position="250"/>
    </location>
</feature>
<proteinExistence type="inferred from homology"/>
<gene>
    <name evidence="10" type="ORF">NSCI0253_LOCUS31447</name>
</gene>
<accession>A0A7S1AKC1</accession>